<dbReference type="GO" id="GO:0110078">
    <property type="term" value="C:TTT Hsp90 cochaperone complex"/>
    <property type="evidence" value="ECO:0007669"/>
    <property type="project" value="InterPro"/>
</dbReference>
<dbReference type="EMBL" id="JARKIK010000072">
    <property type="protein sequence ID" value="KAK8728458.1"/>
    <property type="molecule type" value="Genomic_DNA"/>
</dbReference>
<gene>
    <name evidence="2" type="ORF">OTU49_009317</name>
</gene>
<evidence type="ECO:0000256" key="1">
    <source>
        <dbReference type="ARBA" id="ARBA00034736"/>
    </source>
</evidence>
<protein>
    <submittedName>
        <fullName evidence="2">Uncharacterized protein</fullName>
    </submittedName>
</protein>
<dbReference type="Proteomes" id="UP001445076">
    <property type="component" value="Unassembled WGS sequence"/>
</dbReference>
<dbReference type="AlphaFoldDB" id="A0AAW0WAW1"/>
<accession>A0AAW0WAW1</accession>
<evidence type="ECO:0000313" key="2">
    <source>
        <dbReference type="EMBL" id="KAK8728458.1"/>
    </source>
</evidence>
<keyword evidence="3" id="KW-1185">Reference proteome</keyword>
<dbReference type="PANTHER" id="PTHR32226:SF2">
    <property type="entry name" value="TELO2-INTERACTING PROTEIN 2"/>
    <property type="match status" value="1"/>
</dbReference>
<dbReference type="Pfam" id="PF10521">
    <property type="entry name" value="Tti2"/>
    <property type="match status" value="1"/>
</dbReference>
<name>A0AAW0WAW1_CHEQU</name>
<comment type="similarity">
    <text evidence="1">Belongs to the TTI2 family.</text>
</comment>
<dbReference type="GO" id="GO:0005829">
    <property type="term" value="C:cytosol"/>
    <property type="evidence" value="ECO:0007669"/>
    <property type="project" value="TreeGrafter"/>
</dbReference>
<organism evidence="2 3">
    <name type="scientific">Cherax quadricarinatus</name>
    <name type="common">Australian red claw crayfish</name>
    <dbReference type="NCBI Taxonomy" id="27406"/>
    <lineage>
        <taxon>Eukaryota</taxon>
        <taxon>Metazoa</taxon>
        <taxon>Ecdysozoa</taxon>
        <taxon>Arthropoda</taxon>
        <taxon>Crustacea</taxon>
        <taxon>Multicrustacea</taxon>
        <taxon>Malacostraca</taxon>
        <taxon>Eumalacostraca</taxon>
        <taxon>Eucarida</taxon>
        <taxon>Decapoda</taxon>
        <taxon>Pleocyemata</taxon>
        <taxon>Astacidea</taxon>
        <taxon>Parastacoidea</taxon>
        <taxon>Parastacidae</taxon>
        <taxon>Cherax</taxon>
    </lineage>
</organism>
<dbReference type="GO" id="GO:0005634">
    <property type="term" value="C:nucleus"/>
    <property type="evidence" value="ECO:0007669"/>
    <property type="project" value="TreeGrafter"/>
</dbReference>
<reference evidence="2 3" key="1">
    <citation type="journal article" date="2024" name="BMC Genomics">
        <title>Genome assembly of redclaw crayfish (Cherax quadricarinatus) provides insights into its immune adaptation and hypoxia tolerance.</title>
        <authorList>
            <person name="Liu Z."/>
            <person name="Zheng J."/>
            <person name="Li H."/>
            <person name="Fang K."/>
            <person name="Wang S."/>
            <person name="He J."/>
            <person name="Zhou D."/>
            <person name="Weng S."/>
            <person name="Chi M."/>
            <person name="Gu Z."/>
            <person name="He J."/>
            <person name="Li F."/>
            <person name="Wang M."/>
        </authorList>
    </citation>
    <scope>NUCLEOTIDE SEQUENCE [LARGE SCALE GENOMIC DNA]</scope>
    <source>
        <strain evidence="2">ZL_2023a</strain>
    </source>
</reference>
<dbReference type="InterPro" id="IPR018870">
    <property type="entry name" value="Tti2"/>
</dbReference>
<dbReference type="PANTHER" id="PTHR32226">
    <property type="entry name" value="TELO2-INTERACTING PROTEIN 2"/>
    <property type="match status" value="1"/>
</dbReference>
<evidence type="ECO:0000313" key="3">
    <source>
        <dbReference type="Proteomes" id="UP001445076"/>
    </source>
</evidence>
<comment type="caution">
    <text evidence="2">The sequence shown here is derived from an EMBL/GenBank/DDBJ whole genome shotgun (WGS) entry which is preliminary data.</text>
</comment>
<sequence length="246" mass="28410">MTRIQSDTLLNLLEKLNISESQVSEDELSSTITYIIKACRVPPLQNKDVPYTASDFEGVANNAEIQLNVILKIIEKICFAKRHEQHFTPLFIRNVVVNCLLVACEFIDENWEWCNKITAAASANVITKLCDVCNCKSAQQLLNCSPTETVDKSSHNNGTPVAEKENALYYIKFILQKFSELFNKNNWKLYPSLKMSYWWILQHLNQRTLGEHLSYLLPPALFILDDWEQQNKILGIRCLFYILKTM</sequence>
<feature type="non-terminal residue" evidence="2">
    <location>
        <position position="246"/>
    </location>
</feature>
<proteinExistence type="inferred from homology"/>